<dbReference type="PANTHER" id="PTHR30069">
    <property type="entry name" value="TONB-DEPENDENT OUTER MEMBRANE RECEPTOR"/>
    <property type="match status" value="1"/>
</dbReference>
<keyword evidence="9 10" id="KW-0998">Cell outer membrane</keyword>
<evidence type="ECO:0000256" key="2">
    <source>
        <dbReference type="ARBA" id="ARBA00022448"/>
    </source>
</evidence>
<evidence type="ECO:0000313" key="15">
    <source>
        <dbReference type="EMBL" id="MCK8495081.1"/>
    </source>
</evidence>
<dbReference type="Pfam" id="PF00593">
    <property type="entry name" value="TonB_dep_Rec_b-barrel"/>
    <property type="match status" value="1"/>
</dbReference>
<dbReference type="EMBL" id="JALPRF010000006">
    <property type="protein sequence ID" value="MCK8495081.1"/>
    <property type="molecule type" value="Genomic_DNA"/>
</dbReference>
<keyword evidence="2 10" id="KW-0813">Transport</keyword>
<keyword evidence="3 10" id="KW-1134">Transmembrane beta strand</keyword>
<organism evidence="15 16">
    <name type="scientific">Spirosoma liriopis</name>
    <dbReference type="NCBI Taxonomy" id="2937440"/>
    <lineage>
        <taxon>Bacteria</taxon>
        <taxon>Pseudomonadati</taxon>
        <taxon>Bacteroidota</taxon>
        <taxon>Cytophagia</taxon>
        <taxon>Cytophagales</taxon>
        <taxon>Cytophagaceae</taxon>
        <taxon>Spirosoma</taxon>
    </lineage>
</organism>
<dbReference type="PANTHER" id="PTHR30069:SF29">
    <property type="entry name" value="HEMOGLOBIN AND HEMOGLOBIN-HAPTOGLOBIN-BINDING PROTEIN 1-RELATED"/>
    <property type="match status" value="1"/>
</dbReference>
<evidence type="ECO:0000256" key="4">
    <source>
        <dbReference type="ARBA" id="ARBA00022692"/>
    </source>
</evidence>
<accession>A0ABT0HSC9</accession>
<dbReference type="Pfam" id="PF13715">
    <property type="entry name" value="CarbopepD_reg_2"/>
    <property type="match status" value="1"/>
</dbReference>
<evidence type="ECO:0000259" key="14">
    <source>
        <dbReference type="Pfam" id="PF07715"/>
    </source>
</evidence>
<dbReference type="PROSITE" id="PS52016">
    <property type="entry name" value="TONB_DEPENDENT_REC_3"/>
    <property type="match status" value="1"/>
</dbReference>
<evidence type="ECO:0000313" key="16">
    <source>
        <dbReference type="Proteomes" id="UP001202180"/>
    </source>
</evidence>
<proteinExistence type="inferred from homology"/>
<name>A0ABT0HSC9_9BACT</name>
<keyword evidence="7 10" id="KW-0472">Membrane</keyword>
<evidence type="ECO:0000256" key="3">
    <source>
        <dbReference type="ARBA" id="ARBA00022452"/>
    </source>
</evidence>
<feature type="domain" description="TonB-dependent receptor-like beta-barrel" evidence="13">
    <location>
        <begin position="429"/>
        <end position="892"/>
    </location>
</feature>
<keyword evidence="5 12" id="KW-0732">Signal</keyword>
<dbReference type="NCBIfam" id="TIGR04056">
    <property type="entry name" value="OMP_RagA_SusC"/>
    <property type="match status" value="1"/>
</dbReference>
<dbReference type="NCBIfam" id="TIGR04057">
    <property type="entry name" value="SusC_RagA_signa"/>
    <property type="match status" value="1"/>
</dbReference>
<evidence type="ECO:0000256" key="11">
    <source>
        <dbReference type="RuleBase" id="RU003357"/>
    </source>
</evidence>
<dbReference type="RefSeq" id="WP_248479757.1">
    <property type="nucleotide sequence ID" value="NZ_JALPRF010000006.1"/>
</dbReference>
<dbReference type="SUPFAM" id="SSF49464">
    <property type="entry name" value="Carboxypeptidase regulatory domain-like"/>
    <property type="match status" value="1"/>
</dbReference>
<comment type="similarity">
    <text evidence="10 11">Belongs to the TonB-dependent receptor family.</text>
</comment>
<reference evidence="15 16" key="1">
    <citation type="submission" date="2022-04" db="EMBL/GenBank/DDBJ databases">
        <title>Spirosoma sp. strain RP8 genome sequencing and assembly.</title>
        <authorList>
            <person name="Jung Y."/>
        </authorList>
    </citation>
    <scope>NUCLEOTIDE SEQUENCE [LARGE SCALE GENOMIC DNA]</scope>
    <source>
        <strain evidence="15 16">RP8</strain>
    </source>
</reference>
<dbReference type="InterPro" id="IPR023997">
    <property type="entry name" value="TonB-dep_OMP_SusC/RagA_CS"/>
</dbReference>
<evidence type="ECO:0000256" key="10">
    <source>
        <dbReference type="PROSITE-ProRule" id="PRU01360"/>
    </source>
</evidence>
<keyword evidence="4 10" id="KW-0812">Transmembrane</keyword>
<evidence type="ECO:0000259" key="13">
    <source>
        <dbReference type="Pfam" id="PF00593"/>
    </source>
</evidence>
<dbReference type="Proteomes" id="UP001202180">
    <property type="component" value="Unassembled WGS sequence"/>
</dbReference>
<evidence type="ECO:0000256" key="7">
    <source>
        <dbReference type="ARBA" id="ARBA00023136"/>
    </source>
</evidence>
<sequence>MRKVLIVNWLVLQFMCLCLFAQEAAVTGRVTSSDDGSALPGVSVVVKGTSRGTTTDVDGNYRISVEPNTTLTFSFVGFKTQDVAIGNRRTVNVVLAADASTLNEVVVTGFGIQRTEREIGTSVARINSAQINQAAPVNVANGLTAKVSGLQINTTNNAVGAGVRLTLRGNRSFLGNNQALLIVDGVISDINFLTAINPNDIESTTVLKGPSAAALYGSDASNGALIITTKRGTQNNKPQITYTNNTQFESISYMPGLQTQFGANGGEGAPYYDRNYRRLYVPYENQQFGPAFDGSMQPLGYGVQVRDANGNVRLDTLMVPFSAPGKDPRRAFFNTGVTEQNDISYRIGDAQNYFGLSLQRVNQKGVVPNDKYQRTTIGIRGGRSVNKITTNASAQFAYQTINTENGDFNQNRPVYWNVLNQQPQAPLNSYPLNDITSPFGDVNGFYNAYYPNPYWQITGNNSRRITNLYTLQGSADAAYQATSWLNVLYRIGGQIYNSQLKAYIADVTFSEYATGDPWEAGNIASSAGGHTNATVQDATQLRTRFTGDLLVTLNPKFGDFTTRLILGQQTRQEYSRSTYDYAGALVVPGTYNIANRLGNPTVSEYSSQNRLLGVFGDLTIGYKDFAFIHATGRNDWTSLLAPSNRSFFYPSVDASVVLTEAIPSLKNSSVLSYAKVRGGVARVGQVNVVPYQLQNVFNPGTGFPFGGQAGFGQSTQQNDPNLKPEFTTSAEVGLEVGLFDRFNVEAVYYNTTTTNQTVPIDVSRATGYASALVNTGTMKNHGIELDLRTIRPLVNAGNFTWDLNTNFTYLESLVTDVYQNLPRINIPYGTDPYRPNLTPTASNVFAAKGFAYPALYVSDVQRVQTTDPTAANYDPTGQFAGRPVVDATGYPILDPNLRYAGTTQPKYRFGLTNTFKYKGLTLSAVVEYRGGAVIYNAIGNALEFTGAGIRSVYAGRQNFVFPNSVVVAGQNSDGTTQYANNTNVTTRDGNLVFWTNSGYHNAGYSYVTSADFWKLREVVLSYNIPTSILGYTKFIKSLNVALTGRNLIMLRPKTNVFTDPEFSGGSNANDNSNAVGTTTEYQTPPTRFYGFRLSFGF</sequence>
<dbReference type="SUPFAM" id="SSF56935">
    <property type="entry name" value="Porins"/>
    <property type="match status" value="1"/>
</dbReference>
<dbReference type="Gene3D" id="2.60.40.1120">
    <property type="entry name" value="Carboxypeptidase-like, regulatory domain"/>
    <property type="match status" value="1"/>
</dbReference>
<evidence type="ECO:0000256" key="5">
    <source>
        <dbReference type="ARBA" id="ARBA00022729"/>
    </source>
</evidence>
<dbReference type="InterPro" id="IPR039426">
    <property type="entry name" value="TonB-dep_rcpt-like"/>
</dbReference>
<dbReference type="InterPro" id="IPR008969">
    <property type="entry name" value="CarboxyPept-like_regulatory"/>
</dbReference>
<feature type="signal peptide" evidence="12">
    <location>
        <begin position="1"/>
        <end position="21"/>
    </location>
</feature>
<comment type="caution">
    <text evidence="15">The sequence shown here is derived from an EMBL/GenBank/DDBJ whole genome shotgun (WGS) entry which is preliminary data.</text>
</comment>
<feature type="chain" id="PRO_5046152917" evidence="12">
    <location>
        <begin position="22"/>
        <end position="1097"/>
    </location>
</feature>
<evidence type="ECO:0000256" key="1">
    <source>
        <dbReference type="ARBA" id="ARBA00004571"/>
    </source>
</evidence>
<dbReference type="InterPro" id="IPR037066">
    <property type="entry name" value="Plug_dom_sf"/>
</dbReference>
<keyword evidence="8" id="KW-0675">Receptor</keyword>
<dbReference type="Gene3D" id="2.170.130.10">
    <property type="entry name" value="TonB-dependent receptor, plug domain"/>
    <property type="match status" value="1"/>
</dbReference>
<dbReference type="InterPro" id="IPR000531">
    <property type="entry name" value="Beta-barrel_TonB"/>
</dbReference>
<dbReference type="InterPro" id="IPR036942">
    <property type="entry name" value="Beta-barrel_TonB_sf"/>
</dbReference>
<dbReference type="InterPro" id="IPR023996">
    <property type="entry name" value="TonB-dep_OMP_SusC/RagA"/>
</dbReference>
<gene>
    <name evidence="15" type="ORF">M0L20_24630</name>
</gene>
<feature type="domain" description="TonB-dependent receptor plug" evidence="14">
    <location>
        <begin position="116"/>
        <end position="224"/>
    </location>
</feature>
<keyword evidence="16" id="KW-1185">Reference proteome</keyword>
<evidence type="ECO:0000256" key="12">
    <source>
        <dbReference type="SAM" id="SignalP"/>
    </source>
</evidence>
<keyword evidence="6 11" id="KW-0798">TonB box</keyword>
<evidence type="ECO:0000256" key="8">
    <source>
        <dbReference type="ARBA" id="ARBA00023170"/>
    </source>
</evidence>
<evidence type="ECO:0000256" key="9">
    <source>
        <dbReference type="ARBA" id="ARBA00023237"/>
    </source>
</evidence>
<dbReference type="InterPro" id="IPR012910">
    <property type="entry name" value="Plug_dom"/>
</dbReference>
<dbReference type="Pfam" id="PF07715">
    <property type="entry name" value="Plug"/>
    <property type="match status" value="1"/>
</dbReference>
<evidence type="ECO:0000256" key="6">
    <source>
        <dbReference type="ARBA" id="ARBA00023077"/>
    </source>
</evidence>
<comment type="subcellular location">
    <subcellularLocation>
        <location evidence="1 10">Cell outer membrane</location>
        <topology evidence="1 10">Multi-pass membrane protein</topology>
    </subcellularLocation>
</comment>
<dbReference type="Gene3D" id="2.40.170.20">
    <property type="entry name" value="TonB-dependent receptor, beta-barrel domain"/>
    <property type="match status" value="1"/>
</dbReference>
<protein>
    <submittedName>
        <fullName evidence="15">SusC/RagA family TonB-linked outer membrane protein</fullName>
    </submittedName>
</protein>